<dbReference type="EMBL" id="GGEC01082595">
    <property type="protein sequence ID" value="MBX63079.1"/>
    <property type="molecule type" value="Transcribed_RNA"/>
</dbReference>
<reference evidence="1" key="1">
    <citation type="submission" date="2018-02" db="EMBL/GenBank/DDBJ databases">
        <title>Rhizophora mucronata_Transcriptome.</title>
        <authorList>
            <person name="Meera S.P."/>
            <person name="Sreeshan A."/>
            <person name="Augustine A."/>
        </authorList>
    </citation>
    <scope>NUCLEOTIDE SEQUENCE</scope>
    <source>
        <tissue evidence="1">Leaf</tissue>
    </source>
</reference>
<dbReference type="AlphaFoldDB" id="A0A2P2Q849"/>
<organism evidence="1">
    <name type="scientific">Rhizophora mucronata</name>
    <name type="common">Asiatic mangrove</name>
    <dbReference type="NCBI Taxonomy" id="61149"/>
    <lineage>
        <taxon>Eukaryota</taxon>
        <taxon>Viridiplantae</taxon>
        <taxon>Streptophyta</taxon>
        <taxon>Embryophyta</taxon>
        <taxon>Tracheophyta</taxon>
        <taxon>Spermatophyta</taxon>
        <taxon>Magnoliopsida</taxon>
        <taxon>eudicotyledons</taxon>
        <taxon>Gunneridae</taxon>
        <taxon>Pentapetalae</taxon>
        <taxon>rosids</taxon>
        <taxon>fabids</taxon>
        <taxon>Malpighiales</taxon>
        <taxon>Rhizophoraceae</taxon>
        <taxon>Rhizophora</taxon>
    </lineage>
</organism>
<evidence type="ECO:0000313" key="1">
    <source>
        <dbReference type="EMBL" id="MBX63079.1"/>
    </source>
</evidence>
<sequence length="74" mass="8994">MKRADLHCFETKEDLPYYKVLSVVDTQKFLCGHPCFLVKIFYDLLNFFFIFSEKAQELHYWLAHLSFFDDLYSK</sequence>
<protein>
    <submittedName>
        <fullName evidence="1">Uncharacterized protein</fullName>
    </submittedName>
</protein>
<proteinExistence type="predicted"/>
<accession>A0A2P2Q849</accession>
<name>A0A2P2Q849_RHIMU</name>